<evidence type="ECO:0000256" key="9">
    <source>
        <dbReference type="PIRSR" id="PIRSR000235-1"/>
    </source>
</evidence>
<dbReference type="InterPro" id="IPR005993">
    <property type="entry name" value="GMPR"/>
</dbReference>
<name>A0A9D3Q0I3_MEGAT</name>
<feature type="binding site" evidence="8">
    <location>
        <begin position="302"/>
        <end position="304"/>
    </location>
    <ligand>
        <name>GMP</name>
        <dbReference type="ChEBI" id="CHEBI:58115"/>
    </ligand>
</feature>
<dbReference type="Proteomes" id="UP001046870">
    <property type="component" value="Chromosome 10"/>
</dbReference>
<comment type="subunit">
    <text evidence="8">Homotetramer.</text>
</comment>
<sequence length="379" mass="40981">MKSSDNTPGSNSDSVAASIVARLRRTAQCLRYAIMPRVDADLKLDFKDVLVRPKRSSLQSRAEVDLQRTFTFRNSRQTYRGIPIIAANMDTTGTFEIAQSLSRHTLFTAIQKHYSVEEWKAFAAKSPECLEYVAASSGSGQTDLEKLCSVLAAVPEVRYICLDVANGYSEHFVEFVKTVRGKFPEHTIMAGNVVTGEMVEELILSGADIVKVGIGPGSVCTTRIKTGVGYPQLSAVMECADSAHGLKGHIISDGGCSCPGDVAKAFGAGADFVMLGGMLAGHDQCAGDIIERNGAKVKLFYGMSSDTAMKKYVGRVAEYRASEGRTVEVPYKGDVEDTILDILGGLRSTCTYVGAAELKELSRRTTFIRVTQQSSSMFT</sequence>
<feature type="binding site" description="in other chain" evidence="8">
    <location>
        <begin position="319"/>
        <end position="320"/>
    </location>
    <ligand>
        <name>NADP(+)</name>
        <dbReference type="ChEBI" id="CHEBI:58349"/>
        <note>ligand shared between two neighboring subunits</note>
    </ligand>
</feature>
<evidence type="ECO:0000256" key="10">
    <source>
        <dbReference type="PIRSR" id="PIRSR000235-3"/>
    </source>
</evidence>
<gene>
    <name evidence="8" type="primary">GMPR</name>
    <name evidence="13" type="ORF">MATL_G00132240</name>
</gene>
<keyword evidence="3 8" id="KW-0521">NADP</keyword>
<comment type="similarity">
    <text evidence="8">Belongs to the IMPDH/GMPR family. GuaC type 1 subfamily.</text>
</comment>
<dbReference type="GO" id="GO:0003920">
    <property type="term" value="F:GMP reductase activity"/>
    <property type="evidence" value="ECO:0007669"/>
    <property type="project" value="UniProtKB-UniRule"/>
</dbReference>
<feature type="binding site" description="in other chain" evidence="8">
    <location>
        <begin position="163"/>
        <end position="165"/>
    </location>
    <ligand>
        <name>NADP(+)</name>
        <dbReference type="ChEBI" id="CHEBI:58349"/>
        <note>ligand shared between two neighboring subunits</note>
    </ligand>
</feature>
<evidence type="ECO:0000256" key="2">
    <source>
        <dbReference type="ARBA" id="ARBA00022723"/>
    </source>
</evidence>
<feature type="binding site" evidence="8">
    <location>
        <begin position="60"/>
        <end position="61"/>
    </location>
    <ligand>
        <name>NADP(+)</name>
        <dbReference type="ChEBI" id="CHEBI:58349"/>
        <note>ligand shared between two neighboring subunits</note>
    </ligand>
</feature>
<evidence type="ECO:0000256" key="3">
    <source>
        <dbReference type="ARBA" id="ARBA00022857"/>
    </source>
</evidence>
<dbReference type="FunFam" id="3.20.20.70:FF:000012">
    <property type="entry name" value="GMP reductase"/>
    <property type="match status" value="1"/>
</dbReference>
<proteinExistence type="inferred from homology"/>
<dbReference type="NCBIfam" id="TIGR01305">
    <property type="entry name" value="GMP_reduct_1"/>
    <property type="match status" value="1"/>
</dbReference>
<dbReference type="SMART" id="SM01240">
    <property type="entry name" value="IMPDH"/>
    <property type="match status" value="1"/>
</dbReference>
<feature type="active site" description="Thioimidate intermediate" evidence="8 9">
    <location>
        <position position="220"/>
    </location>
</feature>
<accession>A0A9D3Q0I3</accession>
<dbReference type="InterPro" id="IPR015875">
    <property type="entry name" value="IMP_DH/GMP_Rdtase_CS"/>
</dbReference>
<dbReference type="CDD" id="cd00381">
    <property type="entry name" value="IMPDH"/>
    <property type="match status" value="1"/>
</dbReference>
<dbReference type="GO" id="GO:0046872">
    <property type="term" value="F:metal ion binding"/>
    <property type="evidence" value="ECO:0007669"/>
    <property type="project" value="UniProtKB-KW"/>
</dbReference>
<keyword evidence="2 8" id="KW-0479">Metal-binding</keyword>
<dbReference type="EMBL" id="JAFDVH010000010">
    <property type="protein sequence ID" value="KAG7469767.1"/>
    <property type="molecule type" value="Genomic_DNA"/>
</dbReference>
<dbReference type="GO" id="GO:1902560">
    <property type="term" value="C:GMP reductase complex"/>
    <property type="evidence" value="ECO:0007669"/>
    <property type="project" value="InterPro"/>
</dbReference>
<keyword evidence="4 8" id="KW-0630">Potassium</keyword>
<evidence type="ECO:0000313" key="13">
    <source>
        <dbReference type="EMBL" id="KAG7469767.1"/>
    </source>
</evidence>
<evidence type="ECO:0000256" key="11">
    <source>
        <dbReference type="RuleBase" id="RU003929"/>
    </source>
</evidence>
<keyword evidence="14" id="KW-1185">Reference proteome</keyword>
<dbReference type="PIRSF" id="PIRSF000235">
    <property type="entry name" value="GMP_reductase"/>
    <property type="match status" value="1"/>
</dbReference>
<dbReference type="HAMAP" id="MF_00596">
    <property type="entry name" value="GMP_reduct_type1"/>
    <property type="match status" value="1"/>
</dbReference>
<evidence type="ECO:0000313" key="14">
    <source>
        <dbReference type="Proteomes" id="UP001046870"/>
    </source>
</evidence>
<organism evidence="13 14">
    <name type="scientific">Megalops atlanticus</name>
    <name type="common">Tarpon</name>
    <name type="synonym">Clupea gigantea</name>
    <dbReference type="NCBI Taxonomy" id="7932"/>
    <lineage>
        <taxon>Eukaryota</taxon>
        <taxon>Metazoa</taxon>
        <taxon>Chordata</taxon>
        <taxon>Craniata</taxon>
        <taxon>Vertebrata</taxon>
        <taxon>Euteleostomi</taxon>
        <taxon>Actinopterygii</taxon>
        <taxon>Neopterygii</taxon>
        <taxon>Teleostei</taxon>
        <taxon>Elopiformes</taxon>
        <taxon>Megalopidae</taxon>
        <taxon>Megalops</taxon>
    </lineage>
</organism>
<evidence type="ECO:0000256" key="4">
    <source>
        <dbReference type="ARBA" id="ARBA00022958"/>
    </source>
</evidence>
<dbReference type="PANTHER" id="PTHR43170">
    <property type="entry name" value="GMP REDUCTASE"/>
    <property type="match status" value="1"/>
</dbReference>
<evidence type="ECO:0000256" key="6">
    <source>
        <dbReference type="ARBA" id="ARBA00048616"/>
    </source>
</evidence>
<feature type="binding site" evidence="8">
    <location>
        <position position="220"/>
    </location>
    <ligand>
        <name>K(+)</name>
        <dbReference type="ChEBI" id="CHEBI:29103"/>
    </ligand>
</feature>
<feature type="binding site" evidence="8">
    <location>
        <begin position="320"/>
        <end position="324"/>
    </location>
    <ligand>
        <name>GMP</name>
        <dbReference type="ChEBI" id="CHEBI:58115"/>
    </ligand>
</feature>
<dbReference type="SUPFAM" id="SSF51412">
    <property type="entry name" value="Inosine monophosphate dehydrogenase (IMPDH)"/>
    <property type="match status" value="1"/>
</dbReference>
<evidence type="ECO:0000259" key="12">
    <source>
        <dbReference type="Pfam" id="PF00478"/>
    </source>
</evidence>
<dbReference type="GO" id="GO:0006163">
    <property type="term" value="P:purine nucleotide metabolic process"/>
    <property type="evidence" value="ECO:0007669"/>
    <property type="project" value="UniProtKB-UniRule"/>
</dbReference>
<feature type="binding site" description="in other chain" evidence="8">
    <location>
        <position position="112"/>
    </location>
    <ligand>
        <name>NADP(+)</name>
        <dbReference type="ChEBI" id="CHEBI:58349"/>
        <note>ligand shared between two neighboring subunits</note>
    </ligand>
</feature>
<dbReference type="InterPro" id="IPR001093">
    <property type="entry name" value="IMP_DH_GMPRt"/>
</dbReference>
<feature type="binding site" evidence="8">
    <location>
        <begin position="348"/>
        <end position="351"/>
    </location>
    <ligand>
        <name>NADP(+)</name>
        <dbReference type="ChEBI" id="CHEBI:58349"/>
        <note>ligand shared between two neighboring subunits</note>
    </ligand>
</feature>
<dbReference type="GO" id="GO:0006144">
    <property type="term" value="P:purine nucleobase metabolic process"/>
    <property type="evidence" value="ECO:0007669"/>
    <property type="project" value="UniProtKB-KW"/>
</dbReference>
<feature type="binding site" evidence="8 10">
    <location>
        <position position="217"/>
    </location>
    <ligand>
        <name>K(+)</name>
        <dbReference type="ChEBI" id="CHEBI:29103"/>
    </ligand>
</feature>
<evidence type="ECO:0000256" key="5">
    <source>
        <dbReference type="ARBA" id="ARBA00023002"/>
    </source>
</evidence>
<dbReference type="AlphaFoldDB" id="A0A9D3Q0I3"/>
<dbReference type="InterPro" id="IPR050139">
    <property type="entry name" value="GMP_reductase"/>
</dbReference>
<dbReference type="PANTHER" id="PTHR43170:SF3">
    <property type="entry name" value="GMP REDUCTASE 1"/>
    <property type="match status" value="1"/>
</dbReference>
<feature type="binding site" evidence="8">
    <location>
        <begin position="253"/>
        <end position="255"/>
    </location>
    <ligand>
        <name>GMP</name>
        <dbReference type="ChEBI" id="CHEBI:58115"/>
    </ligand>
</feature>
<feature type="domain" description="IMP dehydrogenase/GMP reductase" evidence="12">
    <location>
        <begin position="44"/>
        <end position="374"/>
    </location>
</feature>
<dbReference type="EC" id="1.7.1.7" evidence="8"/>
<dbReference type="PROSITE" id="PS00487">
    <property type="entry name" value="IMP_DH_GMP_RED"/>
    <property type="match status" value="1"/>
</dbReference>
<feature type="active site" description="Proton donor/acceptor" evidence="8">
    <location>
        <position position="222"/>
    </location>
</feature>
<feature type="binding site" description="in other chain" evidence="8">
    <location>
        <position position="303"/>
    </location>
    <ligand>
        <name>NADP(+)</name>
        <dbReference type="ChEBI" id="CHEBI:58349"/>
        <note>ligand shared between two neighboring subunits</note>
    </ligand>
</feature>
<dbReference type="Pfam" id="PF00478">
    <property type="entry name" value="IMPDH"/>
    <property type="match status" value="1"/>
</dbReference>
<comment type="function">
    <text evidence="7">Catalyzes the irreversible NADPH-dependent deamination of GMP to IMP. It functions in the conversion of nucleobase, nucleoside and nucleotide derivatives of G to A nucleotides, and in maintaining the intracellular balance of A and G nucleotides. Plays a role in modulating cellular differentiation.</text>
</comment>
<protein>
    <recommendedName>
        <fullName evidence="8">GMP reductase</fullName>
        <shortName evidence="8">GMPR</shortName>
        <ecNumber evidence="8">1.7.1.7</ecNumber>
    </recommendedName>
    <alternativeName>
        <fullName evidence="8">Guanosine 5'-monophosphate oxidoreductase</fullName>
        <shortName evidence="8">Guanosine monophosphate reductase</shortName>
    </alternativeName>
</protein>
<evidence type="ECO:0000256" key="8">
    <source>
        <dbReference type="HAMAP-Rule" id="MF_03195"/>
    </source>
</evidence>
<dbReference type="NCBIfam" id="NF003470">
    <property type="entry name" value="PRK05096.1"/>
    <property type="match status" value="1"/>
</dbReference>
<dbReference type="OrthoDB" id="418595at2759"/>
<keyword evidence="1 8" id="KW-0659">Purine metabolism</keyword>
<comment type="catalytic activity">
    <reaction evidence="6 8 11">
        <text>IMP + NH4(+) + NADP(+) = GMP + NADPH + 2 H(+)</text>
        <dbReference type="Rhea" id="RHEA:17185"/>
        <dbReference type="ChEBI" id="CHEBI:15378"/>
        <dbReference type="ChEBI" id="CHEBI:28938"/>
        <dbReference type="ChEBI" id="CHEBI:57783"/>
        <dbReference type="ChEBI" id="CHEBI:58053"/>
        <dbReference type="ChEBI" id="CHEBI:58115"/>
        <dbReference type="ChEBI" id="CHEBI:58349"/>
        <dbReference type="EC" id="1.7.1.7"/>
    </reaction>
</comment>
<evidence type="ECO:0000256" key="7">
    <source>
        <dbReference type="ARBA" id="ARBA00058902"/>
    </source>
</evidence>
<feature type="binding site" evidence="8 10">
    <location>
        <position position="215"/>
    </location>
    <ligand>
        <name>K(+)</name>
        <dbReference type="ChEBI" id="CHEBI:29103"/>
    </ligand>
</feature>
<feature type="binding site" evidence="8">
    <location>
        <position position="223"/>
    </location>
    <ligand>
        <name>K(+)</name>
        <dbReference type="ChEBI" id="CHEBI:29103"/>
    </ligand>
</feature>
<feature type="binding site" evidence="8">
    <location>
        <begin position="276"/>
        <end position="277"/>
    </location>
    <ligand>
        <name>GMP</name>
        <dbReference type="ChEBI" id="CHEBI:58115"/>
    </ligand>
</feature>
<evidence type="ECO:0000256" key="1">
    <source>
        <dbReference type="ARBA" id="ARBA00022631"/>
    </source>
</evidence>
<feature type="binding site" description="in other chain" evidence="8">
    <location>
        <begin position="214"/>
        <end position="215"/>
    </location>
    <ligand>
        <name>NADP(+)</name>
        <dbReference type="ChEBI" id="CHEBI:58349"/>
        <note>ligand shared between two neighboring subunits</note>
    </ligand>
</feature>
<dbReference type="Gene3D" id="3.20.20.70">
    <property type="entry name" value="Aldolase class I"/>
    <property type="match status" value="1"/>
</dbReference>
<reference evidence="13" key="1">
    <citation type="submission" date="2021-01" db="EMBL/GenBank/DDBJ databases">
        <authorList>
            <person name="Zahm M."/>
            <person name="Roques C."/>
            <person name="Cabau C."/>
            <person name="Klopp C."/>
            <person name="Donnadieu C."/>
            <person name="Jouanno E."/>
            <person name="Lampietro C."/>
            <person name="Louis A."/>
            <person name="Herpin A."/>
            <person name="Echchiki A."/>
            <person name="Berthelot C."/>
            <person name="Parey E."/>
            <person name="Roest-Crollius H."/>
            <person name="Braasch I."/>
            <person name="Postlethwait J."/>
            <person name="Bobe J."/>
            <person name="Montfort J."/>
            <person name="Bouchez O."/>
            <person name="Begum T."/>
            <person name="Mejri S."/>
            <person name="Adams A."/>
            <person name="Chen W.-J."/>
            <person name="Guiguen Y."/>
        </authorList>
    </citation>
    <scope>NUCLEOTIDE SEQUENCE</scope>
    <source>
        <strain evidence="13">YG-15Mar2019-1</strain>
        <tissue evidence="13">Brain</tissue>
    </source>
</reference>
<keyword evidence="5 8" id="KW-0560">Oxidoreductase</keyword>
<comment type="caution">
    <text evidence="13">The sequence shown here is derived from an EMBL/GenBank/DDBJ whole genome shotgun (WGS) entry which is preliminary data.</text>
</comment>
<dbReference type="InterPro" id="IPR013785">
    <property type="entry name" value="Aldolase_TIM"/>
</dbReference>